<feature type="region of interest" description="Disordered" evidence="1">
    <location>
        <begin position="53"/>
        <end position="73"/>
    </location>
</feature>
<gene>
    <name evidence="2" type="ORF">MARPO_0015s0190</name>
</gene>
<dbReference type="PANTHER" id="PTHR34194">
    <property type="entry name" value="F14J8.16 PROTEIN"/>
    <property type="match status" value="1"/>
</dbReference>
<name>A0A2R6XH31_MARPO</name>
<dbReference type="EMBL" id="KZ772687">
    <property type="protein sequence ID" value="PTQ45410.1"/>
    <property type="molecule type" value="Genomic_DNA"/>
</dbReference>
<feature type="compositionally biased region" description="Basic residues" evidence="1">
    <location>
        <begin position="1550"/>
        <end position="1566"/>
    </location>
</feature>
<evidence type="ECO:0000256" key="1">
    <source>
        <dbReference type="SAM" id="MobiDB-lite"/>
    </source>
</evidence>
<feature type="region of interest" description="Disordered" evidence="1">
    <location>
        <begin position="983"/>
        <end position="1020"/>
    </location>
</feature>
<evidence type="ECO:0000313" key="3">
    <source>
        <dbReference type="Proteomes" id="UP000244005"/>
    </source>
</evidence>
<evidence type="ECO:0000313" key="2">
    <source>
        <dbReference type="EMBL" id="PTQ45410.1"/>
    </source>
</evidence>
<keyword evidence="3" id="KW-1185">Reference proteome</keyword>
<accession>A0A2R6XH31</accession>
<feature type="region of interest" description="Disordered" evidence="1">
    <location>
        <begin position="1545"/>
        <end position="1566"/>
    </location>
</feature>
<reference evidence="3" key="1">
    <citation type="journal article" date="2017" name="Cell">
        <title>Insights into land plant evolution garnered from the Marchantia polymorpha genome.</title>
        <authorList>
            <person name="Bowman J.L."/>
            <person name="Kohchi T."/>
            <person name="Yamato K.T."/>
            <person name="Jenkins J."/>
            <person name="Shu S."/>
            <person name="Ishizaki K."/>
            <person name="Yamaoka S."/>
            <person name="Nishihama R."/>
            <person name="Nakamura Y."/>
            <person name="Berger F."/>
            <person name="Adam C."/>
            <person name="Aki S.S."/>
            <person name="Althoff F."/>
            <person name="Araki T."/>
            <person name="Arteaga-Vazquez M.A."/>
            <person name="Balasubrmanian S."/>
            <person name="Barry K."/>
            <person name="Bauer D."/>
            <person name="Boehm C.R."/>
            <person name="Briginshaw L."/>
            <person name="Caballero-Perez J."/>
            <person name="Catarino B."/>
            <person name="Chen F."/>
            <person name="Chiyoda S."/>
            <person name="Chovatia M."/>
            <person name="Davies K.M."/>
            <person name="Delmans M."/>
            <person name="Demura T."/>
            <person name="Dierschke T."/>
            <person name="Dolan L."/>
            <person name="Dorantes-Acosta A.E."/>
            <person name="Eklund D.M."/>
            <person name="Florent S.N."/>
            <person name="Flores-Sandoval E."/>
            <person name="Fujiyama A."/>
            <person name="Fukuzawa H."/>
            <person name="Galik B."/>
            <person name="Grimanelli D."/>
            <person name="Grimwood J."/>
            <person name="Grossniklaus U."/>
            <person name="Hamada T."/>
            <person name="Haseloff J."/>
            <person name="Hetherington A.J."/>
            <person name="Higo A."/>
            <person name="Hirakawa Y."/>
            <person name="Hundley H.N."/>
            <person name="Ikeda Y."/>
            <person name="Inoue K."/>
            <person name="Inoue S.I."/>
            <person name="Ishida S."/>
            <person name="Jia Q."/>
            <person name="Kakita M."/>
            <person name="Kanazawa T."/>
            <person name="Kawai Y."/>
            <person name="Kawashima T."/>
            <person name="Kennedy M."/>
            <person name="Kinose K."/>
            <person name="Kinoshita T."/>
            <person name="Kohara Y."/>
            <person name="Koide E."/>
            <person name="Komatsu K."/>
            <person name="Kopischke S."/>
            <person name="Kubo M."/>
            <person name="Kyozuka J."/>
            <person name="Lagercrantz U."/>
            <person name="Lin S.S."/>
            <person name="Lindquist E."/>
            <person name="Lipzen A.M."/>
            <person name="Lu C.W."/>
            <person name="De Luna E."/>
            <person name="Martienssen R.A."/>
            <person name="Minamino N."/>
            <person name="Mizutani M."/>
            <person name="Mizutani M."/>
            <person name="Mochizuki N."/>
            <person name="Monte I."/>
            <person name="Mosher R."/>
            <person name="Nagasaki H."/>
            <person name="Nakagami H."/>
            <person name="Naramoto S."/>
            <person name="Nishitani K."/>
            <person name="Ohtani M."/>
            <person name="Okamoto T."/>
            <person name="Okumura M."/>
            <person name="Phillips J."/>
            <person name="Pollak B."/>
            <person name="Reinders A."/>
            <person name="Rovekamp M."/>
            <person name="Sano R."/>
            <person name="Sawa S."/>
            <person name="Schmid M.W."/>
            <person name="Shirakawa M."/>
            <person name="Solano R."/>
            <person name="Spunde A."/>
            <person name="Suetsugu N."/>
            <person name="Sugano S."/>
            <person name="Sugiyama A."/>
            <person name="Sun R."/>
            <person name="Suzuki Y."/>
            <person name="Takenaka M."/>
            <person name="Takezawa D."/>
            <person name="Tomogane H."/>
            <person name="Tsuzuki M."/>
            <person name="Ueda T."/>
            <person name="Umeda M."/>
            <person name="Ward J.M."/>
            <person name="Watanabe Y."/>
            <person name="Yazaki K."/>
            <person name="Yokoyama R."/>
            <person name="Yoshitake Y."/>
            <person name="Yotsui I."/>
            <person name="Zachgo S."/>
            <person name="Schmutz J."/>
        </authorList>
    </citation>
    <scope>NUCLEOTIDE SEQUENCE [LARGE SCALE GENOMIC DNA]</scope>
    <source>
        <strain evidence="3">Tak-1</strain>
    </source>
</reference>
<organism evidence="2 3">
    <name type="scientific">Marchantia polymorpha</name>
    <name type="common">Common liverwort</name>
    <name type="synonym">Marchantia aquatica</name>
    <dbReference type="NCBI Taxonomy" id="3197"/>
    <lineage>
        <taxon>Eukaryota</taxon>
        <taxon>Viridiplantae</taxon>
        <taxon>Streptophyta</taxon>
        <taxon>Embryophyta</taxon>
        <taxon>Marchantiophyta</taxon>
        <taxon>Marchantiopsida</taxon>
        <taxon>Marchantiidae</taxon>
        <taxon>Marchantiales</taxon>
        <taxon>Marchantiaceae</taxon>
        <taxon>Marchantia</taxon>
    </lineage>
</organism>
<dbReference type="Proteomes" id="UP000244005">
    <property type="component" value="Unassembled WGS sequence"/>
</dbReference>
<proteinExistence type="predicted"/>
<feature type="compositionally biased region" description="Basic and acidic residues" evidence="1">
    <location>
        <begin position="1005"/>
        <end position="1020"/>
    </location>
</feature>
<protein>
    <submittedName>
        <fullName evidence="2">Uncharacterized protein</fullName>
    </submittedName>
</protein>
<dbReference type="OrthoDB" id="298344at2759"/>
<sequence>MKRTAAMDPNLVPNFSSPAQEPMILPLYVHPYSYLQAAGVSQPPLSKRGVAQENNIRKSMSPNEDSGKTGSRWTSHKKETCRCAVCKQVRGELSSTWFNHDKSKCACSVCKQARGEKRSVERKSNKGLKVKTSSISKRMWRLAGMALPPKRNADLTETGISQVSDKLSVTQLANAPSAESSAESSSLNRMFSINQSNMFGAVASTSGGTSSSGSNFGYPNKNVSRITEDSTLGRFSNLRSLFDDIQTAVMESSVNISKLTPSVQSSQPVQPGTSRFSWKTWAPYAESQSDISFQPILQASDISVLQRPGERMDVSKVDNDFALGVECSSTTSVVSHSQFADRTSLTSVSISDGNSDIPCQVAPKITDPSWTSRLSDPEVSLGGSPSFLDDFLPESSSVTTFFSRDQLDMEISSLKWSAGPSISESENPSPRVSNLQISKDSGIYESLISTYLPNALHVIVQEPGLVTSRKKRKKVLCTSDRNTRGCDRCADRTPGLNQSCESHLECIQCTSYRTRKDMLSSRMQITRSLSGRLHDGWPCSHISGLSLNIQVSGSKLESFKRPTRSCRSNNQITPASVFTISFASRSQFMDVILFSSTNGWVKKMVSTTPSVFNKEKNLDEYMKDGLHLQSATQHNNEGIFDSYTIFGKNSEQVLHKLFIGSRVAIFDIYTLLKLLEQAGNILPQNMKLKTLRVGRGRTASGPFNYQQCPHHSQRSLVEVPSQRAADVRTHRSQSALLLGVEPCSFSSPTHYRRNLLPFTSVPNEEFSSDCVLFVLRNWSKFRSVRTSYSGLEASSCLQSRHLHDVQTQIQRRDYMREPVTEERTSVLAMSTLLGLPCVQLGPRSLIDHICSARPNTSCSCLSTCAREGCGFSCTDAAEEKSGSLVEMGVTPEKKSTKRGDKVNAEDITSLPEDDLTVLQRGAGKRKDADQCSDAAVIPLAKRMRTSWRIPPVSTMSSGQSLPFVTAKTLGNFSASAFVCSQNAASQPSKSKSNGEPDTRSQGVFYDEKVSSLEADKPDDDLRRQLEHLSPSKSDRHGAVSASQNLNALMQRKKPPTAHSVRQTARSTVEATIVPARHPALFTGLSFQELLSSVSQNLTLTCRTTGTRGEGISNQTSFSVECKSASSTNLEAQGLQRLIDTSSHSYTYRGVSSCKQLQDLNTIGEDSRFDAKEVTVKDMKLGGDTSNFQNESATNIASTKSKRLEDTNVLERVGVRFAYSADKSTSNIRKDSKQHRCSEEVSSFQGIQEPILVEESIPSYILGRQDHAVRAEESSTLSLLSNLMYRRDKIAALLRESTQAGDLMIPDEQDVVEVEALQSNVLVEQEKTEFQHKLSMLLEKPFDPLELDDLEKCICVRKPQMRLRESRQEVRHVPLSKEGLSYLEHYPEFRRKLESAHASEEKLKLLRGFFFWIQHTCMSGAFMPWEDKEEDDDIQILEEKVVSNRHMTIGKSTRVKGIGRQNKSGVAAERTKDVRPVNVMHMSLRARKKTVYEKTSKPQRAKKNAHQLATTKVKTEGHEDNAFETLRKGNSDVRIVTARRASLTQVERVRKGGKSTRRQHKARKVRP</sequence>
<dbReference type="PANTHER" id="PTHR34194:SF2">
    <property type="entry name" value="F14J8.16 PROTEIN"/>
    <property type="match status" value="1"/>
</dbReference>